<feature type="compositionally biased region" description="Low complexity" evidence="7">
    <location>
        <begin position="627"/>
        <end position="636"/>
    </location>
</feature>
<feature type="domain" description="SDA1 N-terminal" evidence="9">
    <location>
        <begin position="247"/>
        <end position="507"/>
    </location>
</feature>
<dbReference type="InterPro" id="IPR007949">
    <property type="entry name" value="SDA1_MD"/>
</dbReference>
<comment type="subcellular location">
    <subcellularLocation>
        <location evidence="6">Nucleus</location>
        <location evidence="6">Nucleolus</location>
    </subcellularLocation>
</comment>
<dbReference type="STRING" id="200324.A0A2N5T220"/>
<keyword evidence="4 6" id="KW-0653">Protein transport</keyword>
<evidence type="ECO:0000259" key="8">
    <source>
        <dbReference type="Pfam" id="PF05285"/>
    </source>
</evidence>
<dbReference type="SUPFAM" id="SSF48371">
    <property type="entry name" value="ARM repeat"/>
    <property type="match status" value="1"/>
</dbReference>
<dbReference type="InterPro" id="IPR027312">
    <property type="entry name" value="Sda1"/>
</dbReference>
<feature type="region of interest" description="Disordered" evidence="7">
    <location>
        <begin position="775"/>
        <end position="892"/>
    </location>
</feature>
<feature type="compositionally biased region" description="Acidic residues" evidence="7">
    <location>
        <begin position="637"/>
        <end position="653"/>
    </location>
</feature>
<comment type="similarity">
    <text evidence="1 6">Belongs to the SDA1 family.</text>
</comment>
<dbReference type="GO" id="GO:0000055">
    <property type="term" value="P:ribosomal large subunit export from nucleus"/>
    <property type="evidence" value="ECO:0007669"/>
    <property type="project" value="UniProtKB-UniRule"/>
</dbReference>
<dbReference type="GO" id="GO:0042273">
    <property type="term" value="P:ribosomal large subunit biogenesis"/>
    <property type="evidence" value="ECO:0007669"/>
    <property type="project" value="UniProtKB-UniRule"/>
</dbReference>
<dbReference type="InterPro" id="IPR048292">
    <property type="entry name" value="SDA1_C"/>
</dbReference>
<feature type="domain" description="SDA1 N-terminal" evidence="9">
    <location>
        <begin position="93"/>
        <end position="213"/>
    </location>
</feature>
<feature type="compositionally biased region" description="Acidic residues" evidence="7">
    <location>
        <begin position="679"/>
        <end position="699"/>
    </location>
</feature>
<keyword evidence="12" id="KW-1185">Reference proteome</keyword>
<dbReference type="PANTHER" id="PTHR12730">
    <property type="entry name" value="HSDA/SDA1-RELATED"/>
    <property type="match status" value="1"/>
</dbReference>
<dbReference type="EMBL" id="PGCJ01000811">
    <property type="protein sequence ID" value="PLW19536.1"/>
    <property type="molecule type" value="Genomic_DNA"/>
</dbReference>
<evidence type="ECO:0000313" key="11">
    <source>
        <dbReference type="EMBL" id="PLW19536.1"/>
    </source>
</evidence>
<dbReference type="InterPro" id="IPR016024">
    <property type="entry name" value="ARM-type_fold"/>
</dbReference>
<accession>A0A2N5T220</accession>
<dbReference type="Proteomes" id="UP000235388">
    <property type="component" value="Unassembled WGS sequence"/>
</dbReference>
<feature type="region of interest" description="Disordered" evidence="7">
    <location>
        <begin position="590"/>
        <end position="718"/>
    </location>
</feature>
<dbReference type="AlphaFoldDB" id="A0A2N5T220"/>
<comment type="caution">
    <text evidence="11">The sequence shown here is derived from an EMBL/GenBank/DDBJ whole genome shotgun (WGS) entry which is preliminary data.</text>
</comment>
<keyword evidence="2 6" id="KW-0813">Transport</keyword>
<dbReference type="Pfam" id="PF21638">
    <property type="entry name" value="SDA1_C"/>
    <property type="match status" value="1"/>
</dbReference>
<dbReference type="Pfam" id="PF05285">
    <property type="entry name" value="SDA1_dom"/>
    <property type="match status" value="1"/>
</dbReference>
<reference evidence="11 12" key="1">
    <citation type="submission" date="2017-11" db="EMBL/GenBank/DDBJ databases">
        <title>De novo assembly and phasing of dikaryotic genomes from two isolates of Puccinia coronata f. sp. avenae, the causal agent of oat crown rust.</title>
        <authorList>
            <person name="Miller M.E."/>
            <person name="Zhang Y."/>
            <person name="Omidvar V."/>
            <person name="Sperschneider J."/>
            <person name="Schwessinger B."/>
            <person name="Raley C."/>
            <person name="Palmer J.M."/>
            <person name="Garnica D."/>
            <person name="Upadhyaya N."/>
            <person name="Rathjen J."/>
            <person name="Taylor J.M."/>
            <person name="Park R.F."/>
            <person name="Dodds P.N."/>
            <person name="Hirsch C.D."/>
            <person name="Kianian S.F."/>
            <person name="Figueroa M."/>
        </authorList>
    </citation>
    <scope>NUCLEOTIDE SEQUENCE [LARGE SCALE GENOMIC DNA]</scope>
    <source>
        <strain evidence="11">12NC29</strain>
    </source>
</reference>
<comment type="function">
    <text evidence="6">Required for 60S pre-ribosomal subunits export to the cytoplasm.</text>
</comment>
<gene>
    <name evidence="11" type="ORF">PCANC_09041</name>
</gene>
<feature type="compositionally biased region" description="Basic residues" evidence="7">
    <location>
        <begin position="658"/>
        <end position="673"/>
    </location>
</feature>
<evidence type="ECO:0000256" key="5">
    <source>
        <dbReference type="ARBA" id="ARBA00023242"/>
    </source>
</evidence>
<feature type="compositionally biased region" description="Basic residues" evidence="7">
    <location>
        <begin position="824"/>
        <end position="833"/>
    </location>
</feature>
<sequence length="892" mass="97059">MDPSSRRPDRGLLLISNLPALQNLIKRDPDAYAAEFATQWDHYQSLRSVIQVGLSVGGGGDLIGAGSTTQTGGSGNNKGRKETEDKFKEVIGFLAHTAPCFATKQNPIRSVKSLPSELSSLLLERHDRLHPDTRKALVQALVGIRRKDTSNCMLSNLELLHVLFALLPLTTSPTLRASILKTILTDIKMANKKTKNQKLNRSIQGLLFSMVENGINLPSGIGGSAMEGTGLKKAKNKSHQPDGKTSGREAMWAVKLASELWRKGIWNDSKTIRILADACFHLNTKVQSAAIHFFLADPESSGACANDQDSDNDQPQEINVRQVKHVQTINKKRKSSEKKTEKKIKAAAKLQRAKEAGASRVDTNFSALHLLQDPQHLAEQLYDALMRNDKIYTLEHKVLILRLFSRISSAHKLQVLPFYSYVLKYIVHHQLEVTSILAALAESVHELTPPDVLTPCLRKLANEFVHPGVASTVIAAGLNSIAQICRRQPLAMEPDLLADLVEYRKSKDKGVIAASRALLGLFREVNPTILKNRDLGKKAAMDKQKARQGASVSELIPGLTNKVARYGEVRGEVSSIAGLELLEQAISTEKQGAQDGADENEDELEGWEVASTDDGDSDSNGSGGWIDVSSDGGSDLDVSDSSDDDSDENEDGTEGSRMKKRRKTAKSGGKKNPKSAGSGDDDDDDDDGDDDDAESDAESDTSSQVVNKPPKPLSESLAATKILTPADFARLNELKISAIEEAAKAAGSKNANSVHQKLLKQLRKRAYHDPDSLTAFGGGDLSGGTQHVVTEGDIIGTQKKAKQDYEERMASIQAGREGREKFGSHKARGRKGLKNGATGSSTNEAKSRQKAFAMTQNSNKVRSKKGASLRDRQKVLRAHIDRKKRGGRRGNN</sequence>
<dbReference type="Pfam" id="PF08158">
    <property type="entry name" value="SDA1_HEAT"/>
    <property type="match status" value="2"/>
</dbReference>
<name>A0A2N5T220_9BASI</name>
<evidence type="ECO:0000313" key="12">
    <source>
        <dbReference type="Proteomes" id="UP000235388"/>
    </source>
</evidence>
<dbReference type="PANTHER" id="PTHR12730:SF0">
    <property type="entry name" value="PROTEIN SDA1 HOMOLOG"/>
    <property type="match status" value="1"/>
</dbReference>
<evidence type="ECO:0000256" key="7">
    <source>
        <dbReference type="SAM" id="MobiDB-lite"/>
    </source>
</evidence>
<dbReference type="InterPro" id="IPR012977">
    <property type="entry name" value="SDA1_N"/>
</dbReference>
<dbReference type="GO" id="GO:0005730">
    <property type="term" value="C:nucleolus"/>
    <property type="evidence" value="ECO:0007669"/>
    <property type="project" value="UniProtKB-SubCell"/>
</dbReference>
<evidence type="ECO:0000256" key="3">
    <source>
        <dbReference type="ARBA" id="ARBA00022517"/>
    </source>
</evidence>
<dbReference type="GO" id="GO:0015031">
    <property type="term" value="P:protein transport"/>
    <property type="evidence" value="ECO:0007669"/>
    <property type="project" value="UniProtKB-KW"/>
</dbReference>
<feature type="domain" description="SDA1 C-terminal" evidence="10">
    <location>
        <begin position="839"/>
        <end position="886"/>
    </location>
</feature>
<protein>
    <recommendedName>
        <fullName evidence="6">Protein SDA1</fullName>
    </recommendedName>
</protein>
<keyword evidence="3 6" id="KW-0690">Ribosome biogenesis</keyword>
<evidence type="ECO:0000256" key="4">
    <source>
        <dbReference type="ARBA" id="ARBA00022927"/>
    </source>
</evidence>
<feature type="compositionally biased region" description="Acidic residues" evidence="7">
    <location>
        <begin position="596"/>
        <end position="617"/>
    </location>
</feature>
<evidence type="ECO:0000256" key="2">
    <source>
        <dbReference type="ARBA" id="ARBA00022448"/>
    </source>
</evidence>
<evidence type="ECO:0000259" key="9">
    <source>
        <dbReference type="Pfam" id="PF08158"/>
    </source>
</evidence>
<evidence type="ECO:0000256" key="1">
    <source>
        <dbReference type="ARBA" id="ARBA00005783"/>
    </source>
</evidence>
<dbReference type="OrthoDB" id="2196187at2759"/>
<proteinExistence type="inferred from homology"/>
<feature type="domain" description="SDA1 middle" evidence="8">
    <location>
        <begin position="625"/>
        <end position="815"/>
    </location>
</feature>
<organism evidence="11 12">
    <name type="scientific">Puccinia coronata f. sp. avenae</name>
    <dbReference type="NCBI Taxonomy" id="200324"/>
    <lineage>
        <taxon>Eukaryota</taxon>
        <taxon>Fungi</taxon>
        <taxon>Dikarya</taxon>
        <taxon>Basidiomycota</taxon>
        <taxon>Pucciniomycotina</taxon>
        <taxon>Pucciniomycetes</taxon>
        <taxon>Pucciniales</taxon>
        <taxon>Pucciniaceae</taxon>
        <taxon>Puccinia</taxon>
    </lineage>
</organism>
<feature type="compositionally biased region" description="Basic residues" evidence="7">
    <location>
        <begin position="875"/>
        <end position="892"/>
    </location>
</feature>
<feature type="region of interest" description="Disordered" evidence="7">
    <location>
        <begin position="227"/>
        <end position="247"/>
    </location>
</feature>
<evidence type="ECO:0000256" key="6">
    <source>
        <dbReference type="RuleBase" id="RU365057"/>
    </source>
</evidence>
<keyword evidence="5 6" id="KW-0539">Nucleus</keyword>
<evidence type="ECO:0000259" key="10">
    <source>
        <dbReference type="Pfam" id="PF21638"/>
    </source>
</evidence>